<dbReference type="OrthoDB" id="2441982at2759"/>
<accession>A0A2I1EL02</accession>
<evidence type="ECO:0000313" key="1">
    <source>
        <dbReference type="EMBL" id="PKC04562.1"/>
    </source>
</evidence>
<dbReference type="AlphaFoldDB" id="A0A2I1EL02"/>
<name>A0A2I1EL02_9GLOM</name>
<reference evidence="2 3" key="4">
    <citation type="submission" date="2017-10" db="EMBL/GenBank/DDBJ databases">
        <title>Genome analyses suggest a sexual origin of heterokaryosis in a supposedly ancient asexual fungus.</title>
        <authorList>
            <person name="Corradi N."/>
            <person name="Sedzielewska K."/>
            <person name="Noel J."/>
            <person name="Charron P."/>
            <person name="Farinelli L."/>
            <person name="Marton T."/>
            <person name="Kruger M."/>
            <person name="Pelin A."/>
            <person name="Brachmann A."/>
            <person name="Corradi N."/>
        </authorList>
    </citation>
    <scope>NUCLEOTIDE SEQUENCE [LARGE SCALE GENOMIC DNA]</scope>
    <source>
        <strain evidence="2 3">A1</strain>
    </source>
</reference>
<proteinExistence type="predicted"/>
<sequence>IHALRLFEIKIRCNLTDNAFNEIMKAVCNTPISIYQIKTTLKKLVDIEPQWVDMCINTCCAYTGQFENKTQCPYCAAFRYQEIDQNHQKKPRYQFAYFSLKKRLRIQYEDSNRVDELRYRYTYMSRDGFGNDGKVGDVFDGKCYLDLLKMGYFQDEHDIALIGSVDGYQIFRQK</sequence>
<comment type="caution">
    <text evidence="1">The sequence shown here is derived from an EMBL/GenBank/DDBJ whole genome shotgun (WGS) entry which is preliminary data.</text>
</comment>
<evidence type="ECO:0000313" key="2">
    <source>
        <dbReference type="EMBL" id="PKC68262.1"/>
    </source>
</evidence>
<reference evidence="1 4" key="1">
    <citation type="submission" date="2016-04" db="EMBL/GenBank/DDBJ databases">
        <title>Genome analyses suggest a sexual origin of heterokaryosis in a supposedly ancient asexual fungus.</title>
        <authorList>
            <person name="Ropars J."/>
            <person name="Sedzielewska K."/>
            <person name="Noel J."/>
            <person name="Charron P."/>
            <person name="Farinelli L."/>
            <person name="Marton T."/>
            <person name="Kruger M."/>
            <person name="Pelin A."/>
            <person name="Brachmann A."/>
            <person name="Corradi N."/>
        </authorList>
    </citation>
    <scope>NUCLEOTIDE SEQUENCE [LARGE SCALE GENOMIC DNA]</scope>
    <source>
        <strain evidence="1 4">A5</strain>
    </source>
</reference>
<protein>
    <recommendedName>
        <fullName evidence="5">Transposase domain-containing protein</fullName>
    </recommendedName>
</protein>
<gene>
    <name evidence="2" type="ORF">RhiirA1_329816</name>
    <name evidence="1" type="ORF">RhiirA5_248908</name>
</gene>
<organism evidence="1 4">
    <name type="scientific">Rhizophagus irregularis</name>
    <dbReference type="NCBI Taxonomy" id="588596"/>
    <lineage>
        <taxon>Eukaryota</taxon>
        <taxon>Fungi</taxon>
        <taxon>Fungi incertae sedis</taxon>
        <taxon>Mucoromycota</taxon>
        <taxon>Glomeromycotina</taxon>
        <taxon>Glomeromycetes</taxon>
        <taxon>Glomerales</taxon>
        <taxon>Glomeraceae</taxon>
        <taxon>Rhizophagus</taxon>
    </lineage>
</organism>
<feature type="non-terminal residue" evidence="1">
    <location>
        <position position="1"/>
    </location>
</feature>
<dbReference type="VEuPathDB" id="FungiDB:RhiirA1_329816"/>
<evidence type="ECO:0008006" key="5">
    <source>
        <dbReference type="Google" id="ProtNLM"/>
    </source>
</evidence>
<reference evidence="1 4" key="2">
    <citation type="submission" date="2017-09" db="EMBL/GenBank/DDBJ databases">
        <title>Extensive intraspecific genome diversity in a model arbuscular mycorrhizal fungus.</title>
        <authorList>
            <person name="Chen E.C."/>
            <person name="Morin E."/>
            <person name="Beaudet D."/>
            <person name="Noel J."/>
            <person name="Ndikumana S."/>
            <person name="Charron P."/>
            <person name="St-Onge C."/>
            <person name="Giorgi J."/>
            <person name="Grigoriev I.V."/>
            <person name="Roux C."/>
            <person name="Martin F.M."/>
            <person name="Corradi N."/>
        </authorList>
    </citation>
    <scope>NUCLEOTIDE SEQUENCE [LARGE SCALE GENOMIC DNA]</scope>
    <source>
        <strain evidence="1 4">A5</strain>
    </source>
</reference>
<feature type="non-terminal residue" evidence="1">
    <location>
        <position position="174"/>
    </location>
</feature>
<dbReference type="EMBL" id="LLXH01000342">
    <property type="protein sequence ID" value="PKC68262.1"/>
    <property type="molecule type" value="Genomic_DNA"/>
</dbReference>
<dbReference type="EMBL" id="LLXJ01000987">
    <property type="protein sequence ID" value="PKC04562.1"/>
    <property type="molecule type" value="Genomic_DNA"/>
</dbReference>
<reference evidence="2 3" key="3">
    <citation type="submission" date="2017-10" db="EMBL/GenBank/DDBJ databases">
        <title>Extensive intraspecific genome diversity in a model arbuscular mycorrhizal fungus.</title>
        <authorList>
            <person name="Chen E.C.H."/>
            <person name="Morin E."/>
            <person name="Baudet D."/>
            <person name="Noel J."/>
            <person name="Ndikumana S."/>
            <person name="Charron P."/>
            <person name="St-Onge C."/>
            <person name="Giorgi J."/>
            <person name="Grigoriev I.V."/>
            <person name="Roux C."/>
            <person name="Martin F.M."/>
            <person name="Corradi N."/>
        </authorList>
    </citation>
    <scope>NUCLEOTIDE SEQUENCE [LARGE SCALE GENOMIC DNA]</scope>
    <source>
        <strain evidence="2 3">A1</strain>
    </source>
</reference>
<evidence type="ECO:0000313" key="3">
    <source>
        <dbReference type="Proteomes" id="UP000232688"/>
    </source>
</evidence>
<dbReference type="Proteomes" id="UP000232722">
    <property type="component" value="Unassembled WGS sequence"/>
</dbReference>
<evidence type="ECO:0000313" key="4">
    <source>
        <dbReference type="Proteomes" id="UP000232722"/>
    </source>
</evidence>
<dbReference type="Proteomes" id="UP000232688">
    <property type="component" value="Unassembled WGS sequence"/>
</dbReference>